<name>A0ABS1BJQ3_9SPHI</name>
<organism evidence="1 2">
    <name type="scientific">Pedobacter segetis</name>
    <dbReference type="NCBI Taxonomy" id="2793069"/>
    <lineage>
        <taxon>Bacteria</taxon>
        <taxon>Pseudomonadati</taxon>
        <taxon>Bacteroidota</taxon>
        <taxon>Sphingobacteriia</taxon>
        <taxon>Sphingobacteriales</taxon>
        <taxon>Sphingobacteriaceae</taxon>
        <taxon>Pedobacter</taxon>
    </lineage>
</organism>
<dbReference type="Proteomes" id="UP000660024">
    <property type="component" value="Unassembled WGS sequence"/>
</dbReference>
<accession>A0ABS1BJQ3</accession>
<dbReference type="RefSeq" id="WP_200585363.1">
    <property type="nucleotide sequence ID" value="NZ_JAEHFY010000007.1"/>
</dbReference>
<keyword evidence="2" id="KW-1185">Reference proteome</keyword>
<dbReference type="Gene3D" id="3.10.450.50">
    <property type="match status" value="1"/>
</dbReference>
<dbReference type="InterPro" id="IPR031977">
    <property type="entry name" value="DUF4783"/>
</dbReference>
<reference evidence="1 2" key="1">
    <citation type="submission" date="2020-12" db="EMBL/GenBank/DDBJ databases">
        <title>Bacterial novel species Pedobacter sp. SD-b isolated from soil.</title>
        <authorList>
            <person name="Jung H.-Y."/>
        </authorList>
    </citation>
    <scope>NUCLEOTIDE SEQUENCE [LARGE SCALE GENOMIC DNA]</scope>
    <source>
        <strain evidence="1 2">SD-b</strain>
    </source>
</reference>
<evidence type="ECO:0000313" key="1">
    <source>
        <dbReference type="EMBL" id="MBK0382586.1"/>
    </source>
</evidence>
<proteinExistence type="predicted"/>
<gene>
    <name evidence="1" type="ORF">I5M32_06385</name>
</gene>
<sequence>MKYTFTILFVALFKLSFGFDVIDDLSNVLKNGDIKTLSTYFSNTIELSIMDQDDIYSANQANLILKDFFTKNPPSATKIIHKVVSNANYKFGVIVYNSSKGNYRISLELKGNGSDFKLTQIRIDENKN</sequence>
<dbReference type="EMBL" id="JAEHFY010000007">
    <property type="protein sequence ID" value="MBK0382586.1"/>
    <property type="molecule type" value="Genomic_DNA"/>
</dbReference>
<dbReference type="Pfam" id="PF16022">
    <property type="entry name" value="DUF4783"/>
    <property type="match status" value="1"/>
</dbReference>
<comment type="caution">
    <text evidence="1">The sequence shown here is derived from an EMBL/GenBank/DDBJ whole genome shotgun (WGS) entry which is preliminary data.</text>
</comment>
<evidence type="ECO:0000313" key="2">
    <source>
        <dbReference type="Proteomes" id="UP000660024"/>
    </source>
</evidence>
<protein>
    <submittedName>
        <fullName evidence="1">DUF4783 domain-containing protein</fullName>
    </submittedName>
</protein>